<dbReference type="Proteomes" id="UP001302806">
    <property type="component" value="Chromosome"/>
</dbReference>
<accession>A0ABY9XXE3</accession>
<dbReference type="EMBL" id="CP134537">
    <property type="protein sequence ID" value="WNH10631.1"/>
    <property type="molecule type" value="Genomic_DNA"/>
</dbReference>
<dbReference type="RefSeq" id="WP_415866879.1">
    <property type="nucleotide sequence ID" value="NZ_CP134537.1"/>
</dbReference>
<gene>
    <name evidence="1" type="ORF">RHP51_08285</name>
</gene>
<dbReference type="PROSITE" id="PS51257">
    <property type="entry name" value="PROKAR_LIPOPROTEIN"/>
    <property type="match status" value="1"/>
</dbReference>
<sequence>MKNKFFISIIIIIGCFSFNTCSPDIDIGDSLDGIFNFNLPYCYQVLNSTTEAPIYNAKTTAKYLNEKDEKLELILFTNLEGYSCHNWIDFYYVEISADGFETIIFENGKIPSTVRLIPL</sequence>
<evidence type="ECO:0000313" key="2">
    <source>
        <dbReference type="Proteomes" id="UP001302806"/>
    </source>
</evidence>
<proteinExistence type="predicted"/>
<organism evidence="1 2">
    <name type="scientific">Thalassobellus suaedae</name>
    <dbReference type="NCBI Taxonomy" id="3074124"/>
    <lineage>
        <taxon>Bacteria</taxon>
        <taxon>Pseudomonadati</taxon>
        <taxon>Bacteroidota</taxon>
        <taxon>Flavobacteriia</taxon>
        <taxon>Flavobacteriales</taxon>
        <taxon>Flavobacteriaceae</taxon>
        <taxon>Thalassobellus</taxon>
    </lineage>
</organism>
<reference evidence="1 2" key="1">
    <citation type="submission" date="2023-09" db="EMBL/GenBank/DDBJ databases">
        <title>Thalassobella suaedae gen. nov., sp. nov., a marine bacterium of the family Flavobacteriaceae isolated from a halophyte Suaeda japonica.</title>
        <authorList>
            <person name="Lee S.Y."/>
            <person name="Hwang C.Y."/>
        </authorList>
    </citation>
    <scope>NUCLEOTIDE SEQUENCE [LARGE SCALE GENOMIC DNA]</scope>
    <source>
        <strain evidence="1 2">HL-DH14</strain>
    </source>
</reference>
<evidence type="ECO:0000313" key="1">
    <source>
        <dbReference type="EMBL" id="WNH10631.1"/>
    </source>
</evidence>
<evidence type="ECO:0008006" key="3">
    <source>
        <dbReference type="Google" id="ProtNLM"/>
    </source>
</evidence>
<name>A0ABY9XXE3_9FLAO</name>
<protein>
    <recommendedName>
        <fullName evidence="3">Lipoprotein</fullName>
    </recommendedName>
</protein>